<dbReference type="AlphaFoldDB" id="A0A0J1GKT2"/>
<feature type="transmembrane region" description="Helical" evidence="4">
    <location>
        <begin position="56"/>
        <end position="73"/>
    </location>
</feature>
<dbReference type="EMBL" id="LDOV01000023">
    <property type="protein sequence ID" value="KLV00308.1"/>
    <property type="molecule type" value="Genomic_DNA"/>
</dbReference>
<reference evidence="6 7" key="1">
    <citation type="submission" date="2015-05" db="EMBL/GenBank/DDBJ databases">
        <title>Photobacterium galathea sp. nov.</title>
        <authorList>
            <person name="Machado H."/>
            <person name="Gram L."/>
        </authorList>
    </citation>
    <scope>NUCLEOTIDE SEQUENCE [LARGE SCALE GENOMIC DNA]</scope>
    <source>
        <strain evidence="6 7">DSM 25995</strain>
    </source>
</reference>
<evidence type="ECO:0000256" key="1">
    <source>
        <dbReference type="ARBA" id="ARBA00001946"/>
    </source>
</evidence>
<dbReference type="FunFam" id="3.30.70.270:FF:000001">
    <property type="entry name" value="Diguanylate cyclase domain protein"/>
    <property type="match status" value="1"/>
</dbReference>
<dbReference type="InterPro" id="IPR050469">
    <property type="entry name" value="Diguanylate_Cyclase"/>
</dbReference>
<feature type="transmembrane region" description="Helical" evidence="4">
    <location>
        <begin position="85"/>
        <end position="105"/>
    </location>
</feature>
<dbReference type="CDD" id="cd01949">
    <property type="entry name" value="GGDEF"/>
    <property type="match status" value="1"/>
</dbReference>
<evidence type="ECO:0000259" key="5">
    <source>
        <dbReference type="PROSITE" id="PS50887"/>
    </source>
</evidence>
<dbReference type="InterPro" id="IPR000160">
    <property type="entry name" value="GGDEF_dom"/>
</dbReference>
<dbReference type="PANTHER" id="PTHR45138">
    <property type="entry name" value="REGULATORY COMPONENTS OF SENSORY TRANSDUCTION SYSTEM"/>
    <property type="match status" value="1"/>
</dbReference>
<proteinExistence type="predicted"/>
<dbReference type="GO" id="GO:1902201">
    <property type="term" value="P:negative regulation of bacterial-type flagellum-dependent cell motility"/>
    <property type="evidence" value="ECO:0007669"/>
    <property type="project" value="TreeGrafter"/>
</dbReference>
<keyword evidence="4" id="KW-0472">Membrane</keyword>
<feature type="domain" description="GGDEF" evidence="5">
    <location>
        <begin position="236"/>
        <end position="371"/>
    </location>
</feature>
<dbReference type="SUPFAM" id="SSF55073">
    <property type="entry name" value="Nucleotide cyclase"/>
    <property type="match status" value="1"/>
</dbReference>
<dbReference type="PROSITE" id="PS50887">
    <property type="entry name" value="GGDEF"/>
    <property type="match status" value="1"/>
</dbReference>
<comment type="caution">
    <text evidence="6">The sequence shown here is derived from an EMBL/GenBank/DDBJ whole genome shotgun (WGS) entry which is preliminary data.</text>
</comment>
<dbReference type="RefSeq" id="WP_047874882.1">
    <property type="nucleotide sequence ID" value="NZ_BMYC01000003.1"/>
</dbReference>
<keyword evidence="4" id="KW-1133">Transmembrane helix</keyword>
<dbReference type="Pfam" id="PF00990">
    <property type="entry name" value="GGDEF"/>
    <property type="match status" value="1"/>
</dbReference>
<dbReference type="Proteomes" id="UP000036426">
    <property type="component" value="Unassembled WGS sequence"/>
</dbReference>
<dbReference type="Gene3D" id="3.30.70.270">
    <property type="match status" value="1"/>
</dbReference>
<dbReference type="GO" id="GO:0043709">
    <property type="term" value="P:cell adhesion involved in single-species biofilm formation"/>
    <property type="evidence" value="ECO:0007669"/>
    <property type="project" value="TreeGrafter"/>
</dbReference>
<gene>
    <name evidence="6" type="ORF">ABT58_13155</name>
</gene>
<feature type="transmembrane region" description="Helical" evidence="4">
    <location>
        <begin position="21"/>
        <end position="44"/>
    </location>
</feature>
<dbReference type="GO" id="GO:0005886">
    <property type="term" value="C:plasma membrane"/>
    <property type="evidence" value="ECO:0007669"/>
    <property type="project" value="TreeGrafter"/>
</dbReference>
<dbReference type="OrthoDB" id="9812260at2"/>
<dbReference type="InterPro" id="IPR029787">
    <property type="entry name" value="Nucleotide_cyclase"/>
</dbReference>
<dbReference type="NCBIfam" id="TIGR00254">
    <property type="entry name" value="GGDEF"/>
    <property type="match status" value="1"/>
</dbReference>
<protein>
    <recommendedName>
        <fullName evidence="2">diguanylate cyclase</fullName>
        <ecNumber evidence="2">2.7.7.65</ecNumber>
    </recommendedName>
</protein>
<accession>A0A0J1GKT2</accession>
<sequence length="372" mass="42434">MELETRKARLEHASYLRLSKGVHWVSGISLLLMVLMLGTMILSYIEHTTLYRPFTYTLYSWQALLCLAGLLYSRRRPQPYTHWKTHLLGFITLFSLSWTLVIYHVSEVSRTLTSAELLAELMIMMSLLGFYASARITLTMVLPVLSISTYITYLSADHSVTLASQQFIITLLVLYTGRRTLYHWFVNSITKEHDRQLLLNQLNLLVSQDQLTGINNRRFFEYELEKQFRACRREQQPLSVIMIDIDCFKQYNDNLGHPQGDACLKQVANILKGCILRPTDSVSRYGGEEFIILLPATDLAGAKKVAMRIKTSLNEAALSHPYSAISPLVTVSQGIAQLEVNQRSSQLIEQADNHLYLAKAQGRNQFYAQATS</sequence>
<dbReference type="InterPro" id="IPR043128">
    <property type="entry name" value="Rev_trsase/Diguanyl_cyclase"/>
</dbReference>
<dbReference type="PANTHER" id="PTHR45138:SF9">
    <property type="entry name" value="DIGUANYLATE CYCLASE DGCM-RELATED"/>
    <property type="match status" value="1"/>
</dbReference>
<dbReference type="Pfam" id="PF17178">
    <property type="entry name" value="MASE5"/>
    <property type="match status" value="1"/>
</dbReference>
<feature type="transmembrane region" description="Helical" evidence="4">
    <location>
        <begin position="117"/>
        <end position="138"/>
    </location>
</feature>
<dbReference type="PATRIC" id="fig|754436.4.peg.2798"/>
<dbReference type="EC" id="2.7.7.65" evidence="2"/>
<dbReference type="GO" id="GO:0052621">
    <property type="term" value="F:diguanylate cyclase activity"/>
    <property type="evidence" value="ECO:0007669"/>
    <property type="project" value="UniProtKB-EC"/>
</dbReference>
<dbReference type="SMART" id="SM00267">
    <property type="entry name" value="GGDEF"/>
    <property type="match status" value="1"/>
</dbReference>
<organism evidence="6 7">
    <name type="scientific">Photobacterium aphoticum</name>
    <dbReference type="NCBI Taxonomy" id="754436"/>
    <lineage>
        <taxon>Bacteria</taxon>
        <taxon>Pseudomonadati</taxon>
        <taxon>Pseudomonadota</taxon>
        <taxon>Gammaproteobacteria</taxon>
        <taxon>Vibrionales</taxon>
        <taxon>Vibrionaceae</taxon>
        <taxon>Photobacterium</taxon>
    </lineage>
</organism>
<evidence type="ECO:0000256" key="2">
    <source>
        <dbReference type="ARBA" id="ARBA00012528"/>
    </source>
</evidence>
<dbReference type="InterPro" id="IPR033444">
    <property type="entry name" value="MASE5"/>
</dbReference>
<comment type="cofactor">
    <cofactor evidence="1">
        <name>Mg(2+)</name>
        <dbReference type="ChEBI" id="CHEBI:18420"/>
    </cofactor>
</comment>
<evidence type="ECO:0000256" key="3">
    <source>
        <dbReference type="ARBA" id="ARBA00034247"/>
    </source>
</evidence>
<name>A0A0J1GKT2_9GAMM</name>
<comment type="catalytic activity">
    <reaction evidence="3">
        <text>2 GTP = 3',3'-c-di-GMP + 2 diphosphate</text>
        <dbReference type="Rhea" id="RHEA:24898"/>
        <dbReference type="ChEBI" id="CHEBI:33019"/>
        <dbReference type="ChEBI" id="CHEBI:37565"/>
        <dbReference type="ChEBI" id="CHEBI:58805"/>
        <dbReference type="EC" id="2.7.7.65"/>
    </reaction>
</comment>
<evidence type="ECO:0000313" key="6">
    <source>
        <dbReference type="EMBL" id="KLV00308.1"/>
    </source>
</evidence>
<keyword evidence="4" id="KW-0812">Transmembrane</keyword>
<evidence type="ECO:0000313" key="7">
    <source>
        <dbReference type="Proteomes" id="UP000036426"/>
    </source>
</evidence>
<keyword evidence="7" id="KW-1185">Reference proteome</keyword>
<evidence type="ECO:0000256" key="4">
    <source>
        <dbReference type="SAM" id="Phobius"/>
    </source>
</evidence>